<dbReference type="InterPro" id="IPR018062">
    <property type="entry name" value="HTH_AraC-typ_CS"/>
</dbReference>
<dbReference type="Gene3D" id="1.10.10.60">
    <property type="entry name" value="Homeodomain-like"/>
    <property type="match status" value="2"/>
</dbReference>
<comment type="subcellular location">
    <subcellularLocation>
        <location evidence="1">Cytoplasm</location>
    </subcellularLocation>
</comment>
<sequence>MGELCRVLIVDDELLIRQGIKHYINWEQEGFAVVGEASNGQEALALIEQTNPHIVLTDMVMPIMDGEELTKTIKSRYPHIEIIILSSFGDFDYVRSTFQSGVVDYILKPKLDAKGLLSALQKAMMRIPGFQLMQEKEQSLSQIIGKLLSGYEVELEQAQRHLLPHSRLRVLGVDVKLHSEKGSADFLQRLKKKWEARLQGGEFVFSAHPVSYDQNTAIILLNYEHENDANLLSFIERMTAESTELCYALSEPFVDFLEVGKVVKEELLKLLQYRFYFPEKALLMKQTLPPASQADDFQMERFTEDFKRRDFDVAFDYLDKEMSNLSGCYTKDVFEFKSLLGNIIFHTTVLLSQMNYDVKELEKARYSYFQAIDKASSAQETLQLLQQFIEEVRACIEAVPAYQEDLNLKEIMQYIREHYAEPLTLKEVAKHFHFNPSYLSNYFSSHNDEGFIEYVNRVRIEEATKLLLANTAPISEISSMVGYSDHSYFCKVFKKIQGSSPSQFRRQQIFK</sequence>
<evidence type="ECO:0000256" key="8">
    <source>
        <dbReference type="PROSITE-ProRule" id="PRU00169"/>
    </source>
</evidence>
<proteinExistence type="predicted"/>
<dbReference type="InterPro" id="IPR020449">
    <property type="entry name" value="Tscrpt_reg_AraC-type_HTH"/>
</dbReference>
<keyword evidence="2" id="KW-0963">Cytoplasm</keyword>
<dbReference type="Gene3D" id="3.40.50.2300">
    <property type="match status" value="1"/>
</dbReference>
<keyword evidence="5" id="KW-0805">Transcription regulation</keyword>
<evidence type="ECO:0000313" key="12">
    <source>
        <dbReference type="Proteomes" id="UP001218246"/>
    </source>
</evidence>
<evidence type="ECO:0000256" key="5">
    <source>
        <dbReference type="ARBA" id="ARBA00023015"/>
    </source>
</evidence>
<dbReference type="InterPro" id="IPR018060">
    <property type="entry name" value="HTH_AraC"/>
</dbReference>
<evidence type="ECO:0000256" key="3">
    <source>
        <dbReference type="ARBA" id="ARBA00022553"/>
    </source>
</evidence>
<evidence type="ECO:0000256" key="6">
    <source>
        <dbReference type="ARBA" id="ARBA00023125"/>
    </source>
</evidence>
<evidence type="ECO:0000313" key="11">
    <source>
        <dbReference type="EMBL" id="MDG5754364.1"/>
    </source>
</evidence>
<keyword evidence="6" id="KW-0238">DNA-binding</keyword>
<dbReference type="PANTHER" id="PTHR42713">
    <property type="entry name" value="HISTIDINE KINASE-RELATED"/>
    <property type="match status" value="1"/>
</dbReference>
<dbReference type="InterPro" id="IPR009057">
    <property type="entry name" value="Homeodomain-like_sf"/>
</dbReference>
<dbReference type="Pfam" id="PF12833">
    <property type="entry name" value="HTH_18"/>
    <property type="match status" value="1"/>
</dbReference>
<evidence type="ECO:0000259" key="10">
    <source>
        <dbReference type="PROSITE" id="PS50110"/>
    </source>
</evidence>
<name>A0ABT6H4S5_9BACI</name>
<keyword evidence="4" id="KW-0902">Two-component regulatory system</keyword>
<dbReference type="SUPFAM" id="SSF46689">
    <property type="entry name" value="Homeodomain-like"/>
    <property type="match status" value="2"/>
</dbReference>
<dbReference type="PANTHER" id="PTHR42713:SF3">
    <property type="entry name" value="TRANSCRIPTIONAL REGULATORY PROTEIN HPTR"/>
    <property type="match status" value="1"/>
</dbReference>
<evidence type="ECO:0000256" key="1">
    <source>
        <dbReference type="ARBA" id="ARBA00004496"/>
    </source>
</evidence>
<feature type="domain" description="Response regulatory" evidence="10">
    <location>
        <begin position="6"/>
        <end position="123"/>
    </location>
</feature>
<dbReference type="InterPro" id="IPR051552">
    <property type="entry name" value="HptR"/>
</dbReference>
<dbReference type="Proteomes" id="UP001218246">
    <property type="component" value="Unassembled WGS sequence"/>
</dbReference>
<dbReference type="PROSITE" id="PS01124">
    <property type="entry name" value="HTH_ARAC_FAMILY_2"/>
    <property type="match status" value="1"/>
</dbReference>
<protein>
    <submittedName>
        <fullName evidence="11">Response regulator transcription factor</fullName>
    </submittedName>
</protein>
<dbReference type="PROSITE" id="PS00041">
    <property type="entry name" value="HTH_ARAC_FAMILY_1"/>
    <property type="match status" value="1"/>
</dbReference>
<feature type="domain" description="HTH araC/xylS-type" evidence="9">
    <location>
        <begin position="409"/>
        <end position="507"/>
    </location>
</feature>
<evidence type="ECO:0000256" key="7">
    <source>
        <dbReference type="ARBA" id="ARBA00023163"/>
    </source>
</evidence>
<dbReference type="SUPFAM" id="SSF52172">
    <property type="entry name" value="CheY-like"/>
    <property type="match status" value="1"/>
</dbReference>
<dbReference type="Pfam" id="PF00072">
    <property type="entry name" value="Response_reg"/>
    <property type="match status" value="1"/>
</dbReference>
<gene>
    <name evidence="11" type="ORF">P6P90_10320</name>
</gene>
<organism evidence="11 12">
    <name type="scientific">Ectobacillus antri</name>
    <dbReference type="NCBI Taxonomy" id="2486280"/>
    <lineage>
        <taxon>Bacteria</taxon>
        <taxon>Bacillati</taxon>
        <taxon>Bacillota</taxon>
        <taxon>Bacilli</taxon>
        <taxon>Bacillales</taxon>
        <taxon>Bacillaceae</taxon>
        <taxon>Ectobacillus</taxon>
    </lineage>
</organism>
<evidence type="ECO:0000256" key="4">
    <source>
        <dbReference type="ARBA" id="ARBA00023012"/>
    </source>
</evidence>
<reference evidence="11 12" key="1">
    <citation type="submission" date="2023-04" db="EMBL/GenBank/DDBJ databases">
        <title>Ectobacillus antri isolated from activated sludge.</title>
        <authorList>
            <person name="Yan P."/>
            <person name="Liu X."/>
        </authorList>
    </citation>
    <scope>NUCLEOTIDE SEQUENCE [LARGE SCALE GENOMIC DNA]</scope>
    <source>
        <strain evidence="11 12">C18H</strain>
    </source>
</reference>
<feature type="modified residue" description="4-aspartylphosphate" evidence="8">
    <location>
        <position position="58"/>
    </location>
</feature>
<keyword evidence="3 8" id="KW-0597">Phosphoprotein</keyword>
<dbReference type="SMART" id="SM00342">
    <property type="entry name" value="HTH_ARAC"/>
    <property type="match status" value="1"/>
</dbReference>
<dbReference type="PROSITE" id="PS50110">
    <property type="entry name" value="RESPONSE_REGULATORY"/>
    <property type="match status" value="1"/>
</dbReference>
<dbReference type="PRINTS" id="PR00032">
    <property type="entry name" value="HTHARAC"/>
</dbReference>
<keyword evidence="12" id="KW-1185">Reference proteome</keyword>
<dbReference type="InterPro" id="IPR011006">
    <property type="entry name" value="CheY-like_superfamily"/>
</dbReference>
<dbReference type="EMBL" id="JARULN010000008">
    <property type="protein sequence ID" value="MDG5754364.1"/>
    <property type="molecule type" value="Genomic_DNA"/>
</dbReference>
<keyword evidence="7" id="KW-0804">Transcription</keyword>
<accession>A0ABT6H4S5</accession>
<dbReference type="SMART" id="SM00448">
    <property type="entry name" value="REC"/>
    <property type="match status" value="1"/>
</dbReference>
<comment type="caution">
    <text evidence="11">The sequence shown here is derived from an EMBL/GenBank/DDBJ whole genome shotgun (WGS) entry which is preliminary data.</text>
</comment>
<dbReference type="CDD" id="cd17536">
    <property type="entry name" value="REC_YesN-like"/>
    <property type="match status" value="1"/>
</dbReference>
<dbReference type="RefSeq" id="WP_278018247.1">
    <property type="nucleotide sequence ID" value="NZ_JARRRY010000007.1"/>
</dbReference>
<dbReference type="InterPro" id="IPR001789">
    <property type="entry name" value="Sig_transdc_resp-reg_receiver"/>
</dbReference>
<evidence type="ECO:0000259" key="9">
    <source>
        <dbReference type="PROSITE" id="PS01124"/>
    </source>
</evidence>
<evidence type="ECO:0000256" key="2">
    <source>
        <dbReference type="ARBA" id="ARBA00022490"/>
    </source>
</evidence>